<evidence type="ECO:0000256" key="1">
    <source>
        <dbReference type="SAM" id="MobiDB-lite"/>
    </source>
</evidence>
<dbReference type="Proteomes" id="UP001501303">
    <property type="component" value="Unassembled WGS sequence"/>
</dbReference>
<evidence type="ECO:0000259" key="2">
    <source>
        <dbReference type="Pfam" id="PF06527"/>
    </source>
</evidence>
<name>A0ABN2NRI4_9ACTN</name>
<reference evidence="3 4" key="1">
    <citation type="journal article" date="2019" name="Int. J. Syst. Evol. Microbiol.">
        <title>The Global Catalogue of Microorganisms (GCM) 10K type strain sequencing project: providing services to taxonomists for standard genome sequencing and annotation.</title>
        <authorList>
            <consortium name="The Broad Institute Genomics Platform"/>
            <consortium name="The Broad Institute Genome Sequencing Center for Infectious Disease"/>
            <person name="Wu L."/>
            <person name="Ma J."/>
        </authorList>
    </citation>
    <scope>NUCLEOTIDE SEQUENCE [LARGE SCALE GENOMIC DNA]</scope>
    <source>
        <strain evidence="3 4">JCM 13581</strain>
    </source>
</reference>
<dbReference type="InterPro" id="IPR009492">
    <property type="entry name" value="TniQ"/>
</dbReference>
<evidence type="ECO:0000313" key="4">
    <source>
        <dbReference type="Proteomes" id="UP001501303"/>
    </source>
</evidence>
<organism evidence="3 4">
    <name type="scientific">Streptomyces sodiiphilus</name>
    <dbReference type="NCBI Taxonomy" id="226217"/>
    <lineage>
        <taxon>Bacteria</taxon>
        <taxon>Bacillati</taxon>
        <taxon>Actinomycetota</taxon>
        <taxon>Actinomycetes</taxon>
        <taxon>Kitasatosporales</taxon>
        <taxon>Streptomycetaceae</taxon>
        <taxon>Streptomyces</taxon>
    </lineage>
</organism>
<sequence length="624" mass="66359">MQVNAAVSPAAPIPLPSVPPQDTAGKRGGSRVRTLPGGLPRRLPAVLRPAVGEAFASWIDRLAWQIGIAPGDAVRVLGLECRQVRSATRPLFFGIALTETSAHRASVATGLTAGELAGMQLAAFDGGALDFTGLDLTSERSVTPLVHREWALFTGSRACPRCLVETPVWPLWWRLGTAAVCPRHRVLLTDSCPGCGIRLRRGYARHARGLISRTPGVDPGRCNNHVRSESGGTSRLCDQLLGDLPSVAVPDALVEAQRGALRAADGKPGPVAGQAVDAAEWFGWLRYACALVRFAAPAQDIPALAGLTDQVTAAFAAYQQRQKPGVQEDRGGLRTRVQQSPPTAAHAAALLAITQPLLVSPTVSEVSQWLGSWLDAAGQVRQANPYKTDPLRLVPRPERLETLIAPLRSSPYRVSGALRARPGLAGVRPANIPHLLDHGDYQNLIAPHLPGTAPLTGRRLAALALARLTGAGSWAEAAAVLGMDAAVAARVYGAVVKRVPGPDAFWDAVREAGARMRRRGLVDYAARRAALANLTEVPHAVLFPVCHRLGLPVTPQRRRHAAAWLWQHLTSGDIREAPAYASNWPGATTASIRDGARRFAAWIPTSVAQALTAWGDHLLTEGSA</sequence>
<feature type="domain" description="TniQ" evidence="2">
    <location>
        <begin position="46"/>
        <end position="188"/>
    </location>
</feature>
<evidence type="ECO:0000313" key="3">
    <source>
        <dbReference type="EMBL" id="GAA1898905.1"/>
    </source>
</evidence>
<dbReference type="EMBL" id="BAAAMJ010000006">
    <property type="protein sequence ID" value="GAA1898905.1"/>
    <property type="molecule type" value="Genomic_DNA"/>
</dbReference>
<feature type="compositionally biased region" description="Low complexity" evidence="1">
    <location>
        <begin position="1"/>
        <end position="10"/>
    </location>
</feature>
<feature type="region of interest" description="Disordered" evidence="1">
    <location>
        <begin position="1"/>
        <end position="36"/>
    </location>
</feature>
<dbReference type="Pfam" id="PF06527">
    <property type="entry name" value="TniQ"/>
    <property type="match status" value="1"/>
</dbReference>
<keyword evidence="4" id="KW-1185">Reference proteome</keyword>
<accession>A0ABN2NRI4</accession>
<proteinExistence type="predicted"/>
<protein>
    <recommendedName>
        <fullName evidence="2">TniQ domain-containing protein</fullName>
    </recommendedName>
</protein>
<comment type="caution">
    <text evidence="3">The sequence shown here is derived from an EMBL/GenBank/DDBJ whole genome shotgun (WGS) entry which is preliminary data.</text>
</comment>
<gene>
    <name evidence="3" type="ORF">GCM10009716_05910</name>
</gene>